<evidence type="ECO:0000313" key="2">
    <source>
        <dbReference type="EMBL" id="KKO12855.1"/>
    </source>
</evidence>
<feature type="transmembrane region" description="Helical" evidence="1">
    <location>
        <begin position="7"/>
        <end position="31"/>
    </location>
</feature>
<dbReference type="AlphaFoldDB" id="A0A0F9W8Y0"/>
<keyword evidence="1" id="KW-1133">Transmembrane helix</keyword>
<gene>
    <name evidence="2" type="ORF">LCGC14_0008720</name>
</gene>
<protein>
    <submittedName>
        <fullName evidence="2">Uncharacterized protein</fullName>
    </submittedName>
</protein>
<feature type="transmembrane region" description="Helical" evidence="1">
    <location>
        <begin position="43"/>
        <end position="61"/>
    </location>
</feature>
<proteinExistence type="predicted"/>
<evidence type="ECO:0000256" key="1">
    <source>
        <dbReference type="SAM" id="Phobius"/>
    </source>
</evidence>
<comment type="caution">
    <text evidence="2">The sequence shown here is derived from an EMBL/GenBank/DDBJ whole genome shotgun (WGS) entry which is preliminary data.</text>
</comment>
<keyword evidence="1" id="KW-0472">Membrane</keyword>
<organism evidence="2">
    <name type="scientific">marine sediment metagenome</name>
    <dbReference type="NCBI Taxonomy" id="412755"/>
    <lineage>
        <taxon>unclassified sequences</taxon>
        <taxon>metagenomes</taxon>
        <taxon>ecological metagenomes</taxon>
    </lineage>
</organism>
<accession>A0A0F9W8Y0</accession>
<dbReference type="EMBL" id="LAZR01000001">
    <property type="protein sequence ID" value="KKO12855.1"/>
    <property type="molecule type" value="Genomic_DNA"/>
</dbReference>
<reference evidence="2" key="1">
    <citation type="journal article" date="2015" name="Nature">
        <title>Complex archaea that bridge the gap between prokaryotes and eukaryotes.</title>
        <authorList>
            <person name="Spang A."/>
            <person name="Saw J.H."/>
            <person name="Jorgensen S.L."/>
            <person name="Zaremba-Niedzwiedzka K."/>
            <person name="Martijn J."/>
            <person name="Lind A.E."/>
            <person name="van Eijk R."/>
            <person name="Schleper C."/>
            <person name="Guy L."/>
            <person name="Ettema T.J."/>
        </authorList>
    </citation>
    <scope>NUCLEOTIDE SEQUENCE</scope>
</reference>
<keyword evidence="1" id="KW-0812">Transmembrane</keyword>
<name>A0A0F9W8Y0_9ZZZZ</name>
<sequence length="80" mass="8165">MQKITGIICLVLSAVCVMAALLTAVNLGFIMTRPDSISVANAFVGQFVVIVGALVLGRLLYQLGRARLVGAKGGGSGSES</sequence>